<comment type="caution">
    <text evidence="2">The sequence shown here is derived from an EMBL/GenBank/DDBJ whole genome shotgun (WGS) entry which is preliminary data.</text>
</comment>
<sequence length="613" mass="68676">MDIRPEDWHLWNCSSATSSNNNKRHRDDLHHEKEASPGKKARKNKGGQSSGSKEDDNYSMEIGTLKLKTDIMPPSLSNTLFRREIGLPRSVQFSPKIDYHLIQLLLASRSPAGKVPMEPVTHSVPKFSAVSGTTASSSLLNPFNPTKKWFRTRNETGEKKFEFVDEYIMIKDRACNTRRFMVPSAPLLHTPFTLNYLIADNDKTKLKWRDTDVRYINTCNPQMISGLTVAKLPNTLMVLEPLKLLAYDLNTGKKLDEISVSFVGGPTHYSSVHVDEKLDDQIIVYASTASVKKSNPEMTMELLILSYPKLRISHRLLIPKSGDFGGLDDISIFQDLVLITKPGWVELFSLQELMDINPKSNSSTMDQCLETVRFTTKPQPLAKFKSKGSHFLHISAMYPPHVCIKTNNSYEVRSLENPEQLVVSLPSKTHEGDVTVWNYDDQRPRIIVSGLLHGFDIFSVDSGNLEILFSTKGFAKSDAASDGSRQAGSSSSSRRNGMRQLEKKNYADIDSSRSFGFAYDGNLDLLAVCMVDDGILHSTIYDNKTFRPFRKLVPVKLVTPKRVGMLLGCSNIAVLFNDGHLSVRLDLFDASGTGDPFQELYTVNLLGEVVPED</sequence>
<feature type="compositionally biased region" description="Low complexity" evidence="1">
    <location>
        <begin position="477"/>
        <end position="495"/>
    </location>
</feature>
<evidence type="ECO:0000313" key="2">
    <source>
        <dbReference type="EMBL" id="OXA51373.1"/>
    </source>
</evidence>
<evidence type="ECO:0000256" key="1">
    <source>
        <dbReference type="SAM" id="MobiDB-lite"/>
    </source>
</evidence>
<accession>A0A226E1G0</accession>
<dbReference type="AlphaFoldDB" id="A0A226E1G0"/>
<feature type="compositionally biased region" description="Polar residues" evidence="1">
    <location>
        <begin position="12"/>
        <end position="21"/>
    </location>
</feature>
<keyword evidence="3" id="KW-1185">Reference proteome</keyword>
<feature type="compositionally biased region" description="Basic and acidic residues" evidence="1">
    <location>
        <begin position="25"/>
        <end position="37"/>
    </location>
</feature>
<name>A0A226E1G0_FOLCA</name>
<reference evidence="2 3" key="1">
    <citation type="submission" date="2015-12" db="EMBL/GenBank/DDBJ databases">
        <title>The genome of Folsomia candida.</title>
        <authorList>
            <person name="Faddeeva A."/>
            <person name="Derks M.F."/>
            <person name="Anvar Y."/>
            <person name="Smit S."/>
            <person name="Van Straalen N."/>
            <person name="Roelofs D."/>
        </authorList>
    </citation>
    <scope>NUCLEOTIDE SEQUENCE [LARGE SCALE GENOMIC DNA]</scope>
    <source>
        <strain evidence="2 3">VU population</strain>
        <tissue evidence="2">Whole body</tissue>
    </source>
</reference>
<evidence type="ECO:0000313" key="3">
    <source>
        <dbReference type="Proteomes" id="UP000198287"/>
    </source>
</evidence>
<organism evidence="2 3">
    <name type="scientific">Folsomia candida</name>
    <name type="common">Springtail</name>
    <dbReference type="NCBI Taxonomy" id="158441"/>
    <lineage>
        <taxon>Eukaryota</taxon>
        <taxon>Metazoa</taxon>
        <taxon>Ecdysozoa</taxon>
        <taxon>Arthropoda</taxon>
        <taxon>Hexapoda</taxon>
        <taxon>Collembola</taxon>
        <taxon>Entomobryomorpha</taxon>
        <taxon>Isotomoidea</taxon>
        <taxon>Isotomidae</taxon>
        <taxon>Proisotominae</taxon>
        <taxon>Folsomia</taxon>
    </lineage>
</organism>
<feature type="region of interest" description="Disordered" evidence="1">
    <location>
        <begin position="477"/>
        <end position="501"/>
    </location>
</feature>
<proteinExistence type="predicted"/>
<protein>
    <submittedName>
        <fullName evidence="2">Uncharacterized protein</fullName>
    </submittedName>
</protein>
<feature type="region of interest" description="Disordered" evidence="1">
    <location>
        <begin position="12"/>
        <end position="59"/>
    </location>
</feature>
<dbReference type="EMBL" id="LNIX01000007">
    <property type="protein sequence ID" value="OXA51373.1"/>
    <property type="molecule type" value="Genomic_DNA"/>
</dbReference>
<gene>
    <name evidence="2" type="ORF">Fcan01_13280</name>
</gene>
<dbReference type="Proteomes" id="UP000198287">
    <property type="component" value="Unassembled WGS sequence"/>
</dbReference>